<dbReference type="Gene3D" id="2.40.160.60">
    <property type="entry name" value="Outer membrane protein transport protein (OMPP1/FadL/TodX)"/>
    <property type="match status" value="1"/>
</dbReference>
<dbReference type="EMBL" id="MLJW01000386">
    <property type="protein sequence ID" value="OIQ88134.1"/>
    <property type="molecule type" value="Genomic_DNA"/>
</dbReference>
<dbReference type="PANTHER" id="PTHR35093">
    <property type="entry name" value="OUTER MEMBRANE PROTEIN NMB0088-RELATED"/>
    <property type="match status" value="1"/>
</dbReference>
<evidence type="ECO:0000256" key="1">
    <source>
        <dbReference type="ARBA" id="ARBA00004571"/>
    </source>
</evidence>
<evidence type="ECO:0000256" key="6">
    <source>
        <dbReference type="ARBA" id="ARBA00023237"/>
    </source>
</evidence>
<gene>
    <name evidence="7" type="ORF">GALL_299830</name>
</gene>
<name>A0A1J5QWS0_9ZZZZ</name>
<evidence type="ECO:0000256" key="5">
    <source>
        <dbReference type="ARBA" id="ARBA00023136"/>
    </source>
</evidence>
<dbReference type="PANTHER" id="PTHR35093:SF8">
    <property type="entry name" value="OUTER MEMBRANE PROTEIN NMB0088-RELATED"/>
    <property type="match status" value="1"/>
</dbReference>
<keyword evidence="6" id="KW-0998">Cell outer membrane</keyword>
<accession>A0A1J5QWS0</accession>
<dbReference type="InterPro" id="IPR005017">
    <property type="entry name" value="OMPP1/FadL/TodX"/>
</dbReference>
<comment type="subcellular location">
    <subcellularLocation>
        <location evidence="1">Cell outer membrane</location>
        <topology evidence="1">Multi-pass membrane protein</topology>
    </subcellularLocation>
</comment>
<dbReference type="AlphaFoldDB" id="A0A1J5QWS0"/>
<evidence type="ECO:0000256" key="3">
    <source>
        <dbReference type="ARBA" id="ARBA00022692"/>
    </source>
</evidence>
<reference evidence="7" key="1">
    <citation type="submission" date="2016-10" db="EMBL/GenBank/DDBJ databases">
        <title>Sequence of Gallionella enrichment culture.</title>
        <authorList>
            <person name="Poehlein A."/>
            <person name="Muehling M."/>
            <person name="Daniel R."/>
        </authorList>
    </citation>
    <scope>NUCLEOTIDE SEQUENCE</scope>
</reference>
<proteinExistence type="predicted"/>
<dbReference type="GO" id="GO:0009279">
    <property type="term" value="C:cell outer membrane"/>
    <property type="evidence" value="ECO:0007669"/>
    <property type="project" value="UniProtKB-SubCell"/>
</dbReference>
<keyword evidence="4" id="KW-0732">Signal</keyword>
<comment type="caution">
    <text evidence="7">The sequence shown here is derived from an EMBL/GenBank/DDBJ whole genome shotgun (WGS) entry which is preliminary data.</text>
</comment>
<protein>
    <submittedName>
        <fullName evidence="7">Outer membrane protein transport protein (OMPP1/FadL/TodX)</fullName>
    </submittedName>
</protein>
<dbReference type="GO" id="GO:0015483">
    <property type="term" value="F:long-chain fatty acid transporting porin activity"/>
    <property type="evidence" value="ECO:0007669"/>
    <property type="project" value="TreeGrafter"/>
</dbReference>
<sequence>MKNEGFKRSSVAVAIALALCSGPALAGGLDRTMEPVGILFAPGNYAELSIGYVAPTISGVGTSKTTGASSGNMTSDFTLPGFALKVKGSDVMDFALIYDRPFGADFSYPTGTGYYAQGWNGSISTQALTGIIKYRFGSGFSVYGGPRYETLSAQVSLPSLRNYDLSVSRATAFGYVAGVAYERPVSGTRASLTYNSKVDFSTTATESGGFGVAGSTALPIDMPQSIRLDLRQAISRTTVVLASARWADWPQTYYAPPDYMRTPGGVQPLLTYPSARWDFSAGIGHKFSSHWSGAIMLGYEPADGKYTGNLAPVDGKKSIGPVVSYTVGKVTITGLVSYIEVGDAQPGNNTMTASTANFTGNHAIAAGIKVGYAF</sequence>
<keyword evidence="3" id="KW-0812">Transmembrane</keyword>
<evidence type="ECO:0000256" key="2">
    <source>
        <dbReference type="ARBA" id="ARBA00022452"/>
    </source>
</evidence>
<keyword evidence="2" id="KW-1134">Transmembrane beta strand</keyword>
<dbReference type="SUPFAM" id="SSF56935">
    <property type="entry name" value="Porins"/>
    <property type="match status" value="1"/>
</dbReference>
<keyword evidence="5" id="KW-0472">Membrane</keyword>
<organism evidence="7">
    <name type="scientific">mine drainage metagenome</name>
    <dbReference type="NCBI Taxonomy" id="410659"/>
    <lineage>
        <taxon>unclassified sequences</taxon>
        <taxon>metagenomes</taxon>
        <taxon>ecological metagenomes</taxon>
    </lineage>
</organism>
<evidence type="ECO:0000313" key="7">
    <source>
        <dbReference type="EMBL" id="OIQ88134.1"/>
    </source>
</evidence>
<evidence type="ECO:0000256" key="4">
    <source>
        <dbReference type="ARBA" id="ARBA00022729"/>
    </source>
</evidence>